<dbReference type="EMBL" id="FZOD01000036">
    <property type="protein sequence ID" value="SNT36001.1"/>
    <property type="molecule type" value="Genomic_DNA"/>
</dbReference>
<dbReference type="InterPro" id="IPR017517">
    <property type="entry name" value="Maleyloyr_isom"/>
</dbReference>
<protein>
    <submittedName>
        <fullName evidence="2">TIGR03086 family protein</fullName>
    </submittedName>
</protein>
<dbReference type="InterPro" id="IPR034660">
    <property type="entry name" value="DinB/YfiT-like"/>
</dbReference>
<evidence type="ECO:0000313" key="2">
    <source>
        <dbReference type="EMBL" id="SNT36001.1"/>
    </source>
</evidence>
<dbReference type="InterPro" id="IPR017520">
    <property type="entry name" value="CHP03086"/>
</dbReference>
<dbReference type="NCBIfam" id="TIGR03083">
    <property type="entry name" value="maleylpyruvate isomerase family mycothiol-dependent enzyme"/>
    <property type="match status" value="1"/>
</dbReference>
<dbReference type="SUPFAM" id="SSF109854">
    <property type="entry name" value="DinB/YfiT-like putative metalloenzymes"/>
    <property type="match status" value="1"/>
</dbReference>
<sequence>MDIRDIDRRSLQIAGATIAHVKADHLDRPTPCGDWTLRGLLRHLVSENEGFAAAMGNGSAPRTVWDGGRLGDDPYRAYETSAELVTSAFAPDDALDRDMEVREFGVFPGWIALSLHAVDFLVHGWDVAAAIGVPYEPDDELAATALKIASRWPDAPETRGPGAAFDTRVEVPADAPDFQRLLGFLGRSPRWTPPC</sequence>
<dbReference type="Proteomes" id="UP000198282">
    <property type="component" value="Unassembled WGS sequence"/>
</dbReference>
<gene>
    <name evidence="2" type="ORF">SAMN05216276_103690</name>
</gene>
<dbReference type="GO" id="GO:0046872">
    <property type="term" value="F:metal ion binding"/>
    <property type="evidence" value="ECO:0007669"/>
    <property type="project" value="InterPro"/>
</dbReference>
<dbReference type="RefSeq" id="WP_089210657.1">
    <property type="nucleotide sequence ID" value="NZ_FZOD01000036.1"/>
</dbReference>
<accession>A0A239LZY2</accession>
<dbReference type="Pfam" id="PF11716">
    <property type="entry name" value="MDMPI_N"/>
    <property type="match status" value="1"/>
</dbReference>
<feature type="domain" description="Mycothiol-dependent maleylpyruvate isomerase metal-binding" evidence="1">
    <location>
        <begin position="16"/>
        <end position="128"/>
    </location>
</feature>
<dbReference type="AlphaFoldDB" id="A0A239LZY2"/>
<dbReference type="InterPro" id="IPR024344">
    <property type="entry name" value="MDMPI_metal-binding"/>
</dbReference>
<reference evidence="2 3" key="1">
    <citation type="submission" date="2017-06" db="EMBL/GenBank/DDBJ databases">
        <authorList>
            <person name="Kim H.J."/>
            <person name="Triplett B.A."/>
        </authorList>
    </citation>
    <scope>NUCLEOTIDE SEQUENCE [LARGE SCALE GENOMIC DNA]</scope>
    <source>
        <strain evidence="2 3">CGMCC 4.2132</strain>
    </source>
</reference>
<name>A0A239LZY2_9ACTN</name>
<dbReference type="OrthoDB" id="5185819at2"/>
<evidence type="ECO:0000313" key="3">
    <source>
        <dbReference type="Proteomes" id="UP000198282"/>
    </source>
</evidence>
<evidence type="ECO:0000259" key="1">
    <source>
        <dbReference type="Pfam" id="PF11716"/>
    </source>
</evidence>
<dbReference type="NCBIfam" id="TIGR03086">
    <property type="entry name" value="TIGR03086 family metal-binding protein"/>
    <property type="match status" value="1"/>
</dbReference>
<dbReference type="Gene3D" id="1.20.120.450">
    <property type="entry name" value="dinb family like domain"/>
    <property type="match status" value="1"/>
</dbReference>
<organism evidence="2 3">
    <name type="scientific">Streptosporangium subroseum</name>
    <dbReference type="NCBI Taxonomy" id="106412"/>
    <lineage>
        <taxon>Bacteria</taxon>
        <taxon>Bacillati</taxon>
        <taxon>Actinomycetota</taxon>
        <taxon>Actinomycetes</taxon>
        <taxon>Streptosporangiales</taxon>
        <taxon>Streptosporangiaceae</taxon>
        <taxon>Streptosporangium</taxon>
    </lineage>
</organism>
<keyword evidence="3" id="KW-1185">Reference proteome</keyword>
<proteinExistence type="predicted"/>